<evidence type="ECO:0000259" key="2">
    <source>
        <dbReference type="SMART" id="SM00226"/>
    </source>
</evidence>
<dbReference type="EC" id="2.8.4.2" evidence="3"/>
<keyword evidence="1" id="KW-0059">Arsenical resistance</keyword>
<dbReference type="PANTHER" id="PTHR43428:SF1">
    <property type="entry name" value="ARSENATE REDUCTASE"/>
    <property type="match status" value="1"/>
</dbReference>
<dbReference type="EMBL" id="CP036276">
    <property type="protein sequence ID" value="QDU47314.1"/>
    <property type="molecule type" value="Genomic_DNA"/>
</dbReference>
<name>A0A517ZXV6_9PLAN</name>
<proteinExistence type="predicted"/>
<dbReference type="Gene3D" id="3.40.50.2300">
    <property type="match status" value="1"/>
</dbReference>
<dbReference type="RefSeq" id="WP_145380107.1">
    <property type="nucleotide sequence ID" value="NZ_CP036276.1"/>
</dbReference>
<dbReference type="SMART" id="SM00226">
    <property type="entry name" value="LMWPc"/>
    <property type="match status" value="1"/>
</dbReference>
<dbReference type="CDD" id="cd16345">
    <property type="entry name" value="LMWP_ArsC"/>
    <property type="match status" value="1"/>
</dbReference>
<dbReference type="InterPro" id="IPR036196">
    <property type="entry name" value="Ptyr_pPase_sf"/>
</dbReference>
<accession>A0A517ZXV6</accession>
<dbReference type="KEGG" id="sdyn:Mal52_58420"/>
<keyword evidence="3" id="KW-0808">Transferase</keyword>
<reference evidence="3 4" key="1">
    <citation type="submission" date="2019-02" db="EMBL/GenBank/DDBJ databases">
        <title>Deep-cultivation of Planctomycetes and their phenomic and genomic characterization uncovers novel biology.</title>
        <authorList>
            <person name="Wiegand S."/>
            <person name="Jogler M."/>
            <person name="Boedeker C."/>
            <person name="Pinto D."/>
            <person name="Vollmers J."/>
            <person name="Rivas-Marin E."/>
            <person name="Kohn T."/>
            <person name="Peeters S.H."/>
            <person name="Heuer A."/>
            <person name="Rast P."/>
            <person name="Oberbeckmann S."/>
            <person name="Bunk B."/>
            <person name="Jeske O."/>
            <person name="Meyerdierks A."/>
            <person name="Storesund J.E."/>
            <person name="Kallscheuer N."/>
            <person name="Luecker S."/>
            <person name="Lage O.M."/>
            <person name="Pohl T."/>
            <person name="Merkel B.J."/>
            <person name="Hornburger P."/>
            <person name="Mueller R.-W."/>
            <person name="Bruemmer F."/>
            <person name="Labrenz M."/>
            <person name="Spormann A.M."/>
            <person name="Op den Camp H."/>
            <person name="Overmann J."/>
            <person name="Amann R."/>
            <person name="Jetten M.S.M."/>
            <person name="Mascher T."/>
            <person name="Medema M.H."/>
            <person name="Devos D.P."/>
            <person name="Kaster A.-K."/>
            <person name="Ovreas L."/>
            <person name="Rohde M."/>
            <person name="Galperin M.Y."/>
            <person name="Jogler C."/>
        </authorList>
    </citation>
    <scope>NUCLEOTIDE SEQUENCE [LARGE SCALE GENOMIC DNA]</scope>
    <source>
        <strain evidence="3 4">Mal52</strain>
    </source>
</reference>
<evidence type="ECO:0000313" key="3">
    <source>
        <dbReference type="EMBL" id="QDU47314.1"/>
    </source>
</evidence>
<dbReference type="Proteomes" id="UP000319383">
    <property type="component" value="Chromosome"/>
</dbReference>
<gene>
    <name evidence="3" type="primary">arsC2</name>
    <name evidence="3" type="ORF">Mal52_58420</name>
</gene>
<evidence type="ECO:0000256" key="1">
    <source>
        <dbReference type="ARBA" id="ARBA00022849"/>
    </source>
</evidence>
<dbReference type="GO" id="GO:0046685">
    <property type="term" value="P:response to arsenic-containing substance"/>
    <property type="evidence" value="ECO:0007669"/>
    <property type="project" value="UniProtKB-KW"/>
</dbReference>
<dbReference type="InterPro" id="IPR023485">
    <property type="entry name" value="Ptyr_pPase"/>
</dbReference>
<dbReference type="GO" id="GO:0102100">
    <property type="term" value="F:mycothiol-arsenate ligase activity"/>
    <property type="evidence" value="ECO:0007669"/>
    <property type="project" value="UniProtKB-EC"/>
</dbReference>
<dbReference type="AlphaFoldDB" id="A0A517ZXV6"/>
<dbReference type="PANTHER" id="PTHR43428">
    <property type="entry name" value="ARSENATE REDUCTASE"/>
    <property type="match status" value="1"/>
</dbReference>
<dbReference type="Pfam" id="PF01451">
    <property type="entry name" value="LMWPc"/>
    <property type="match status" value="1"/>
</dbReference>
<keyword evidence="4" id="KW-1185">Reference proteome</keyword>
<sequence length="145" mass="16230">MPKRVLILCTGNSCRSQMAEALWESLGGGSWQSESAGSKPSGYVHPLAIQAMQEMDIDIPEHQSKSLDQFQNQPFDLVVTVCDNAKESCPVFPGAKTTLHWPFQDPADATGSEEEQMTVFRRIRDEIRDKIETYLQTLKPEGESK</sequence>
<dbReference type="SUPFAM" id="SSF52788">
    <property type="entry name" value="Phosphotyrosine protein phosphatases I"/>
    <property type="match status" value="1"/>
</dbReference>
<evidence type="ECO:0000313" key="4">
    <source>
        <dbReference type="Proteomes" id="UP000319383"/>
    </source>
</evidence>
<feature type="domain" description="Phosphotyrosine protein phosphatase I" evidence="2">
    <location>
        <begin position="3"/>
        <end position="137"/>
    </location>
</feature>
<organism evidence="3 4">
    <name type="scientific">Symmachiella dynata</name>
    <dbReference type="NCBI Taxonomy" id="2527995"/>
    <lineage>
        <taxon>Bacteria</taxon>
        <taxon>Pseudomonadati</taxon>
        <taxon>Planctomycetota</taxon>
        <taxon>Planctomycetia</taxon>
        <taxon>Planctomycetales</taxon>
        <taxon>Planctomycetaceae</taxon>
        <taxon>Symmachiella</taxon>
    </lineage>
</organism>
<protein>
    <submittedName>
        <fullName evidence="3">Arsenate-mycothiol transferase ArsC2</fullName>
        <ecNumber evidence="3">2.8.4.2</ecNumber>
    </submittedName>
</protein>